<feature type="chain" id="PRO_5008405958" evidence="1">
    <location>
        <begin position="17"/>
        <end position="115"/>
    </location>
</feature>
<dbReference type="AlphaFoldDB" id="A0A1B0CK41"/>
<dbReference type="RefSeq" id="XP_055695010.1">
    <property type="nucleotide sequence ID" value="XM_055839035.1"/>
</dbReference>
<dbReference type="VEuPathDB" id="VectorBase:LLONM1_001934"/>
<proteinExistence type="predicted"/>
<dbReference type="EnsemblMetazoa" id="LLOJ004978-RA">
    <property type="protein sequence ID" value="LLOJ004978-PA"/>
    <property type="gene ID" value="LLOJ004978"/>
</dbReference>
<feature type="signal peptide" evidence="1">
    <location>
        <begin position="1"/>
        <end position="16"/>
    </location>
</feature>
<reference evidence="2" key="1">
    <citation type="submission" date="2020-05" db="UniProtKB">
        <authorList>
            <consortium name="EnsemblMetazoa"/>
        </authorList>
    </citation>
    <scope>IDENTIFICATION</scope>
    <source>
        <strain evidence="2">Jacobina</strain>
    </source>
</reference>
<evidence type="ECO:0000313" key="3">
    <source>
        <dbReference type="Proteomes" id="UP000092461"/>
    </source>
</evidence>
<accession>A0A1B0CK41</accession>
<name>A0A1B0CK41_LUTLO</name>
<evidence type="ECO:0000313" key="2">
    <source>
        <dbReference type="EnsemblMetazoa" id="LLOJ004978-PA"/>
    </source>
</evidence>
<dbReference type="VEuPathDB" id="VectorBase:LLOJ004978"/>
<dbReference type="GeneID" id="129796899"/>
<dbReference type="OrthoDB" id="7674957at2759"/>
<protein>
    <submittedName>
        <fullName evidence="2">Uncharacterized protein</fullName>
    </submittedName>
</protein>
<sequence length="115" mass="13108">MNAIIAVFLLVTSTSGQFLHQEPIPLAYYRDSVPIHEDPPLAHPAVVENSIREKQLPPELLKSDNFYSNPRVADGLAKESWFTDKEMPVFEREAEKIPREQIVKILTNAGLARRR</sequence>
<dbReference type="KEGG" id="lll:129796899"/>
<evidence type="ECO:0000256" key="1">
    <source>
        <dbReference type="SAM" id="SignalP"/>
    </source>
</evidence>
<organism evidence="2 3">
    <name type="scientific">Lutzomyia longipalpis</name>
    <name type="common">Sand fly</name>
    <dbReference type="NCBI Taxonomy" id="7200"/>
    <lineage>
        <taxon>Eukaryota</taxon>
        <taxon>Metazoa</taxon>
        <taxon>Ecdysozoa</taxon>
        <taxon>Arthropoda</taxon>
        <taxon>Hexapoda</taxon>
        <taxon>Insecta</taxon>
        <taxon>Pterygota</taxon>
        <taxon>Neoptera</taxon>
        <taxon>Endopterygota</taxon>
        <taxon>Diptera</taxon>
        <taxon>Nematocera</taxon>
        <taxon>Psychodoidea</taxon>
        <taxon>Psychodidae</taxon>
        <taxon>Lutzomyia</taxon>
        <taxon>Lutzomyia</taxon>
    </lineage>
</organism>
<keyword evidence="1" id="KW-0732">Signal</keyword>
<dbReference type="EMBL" id="AJWK01015743">
    <property type="status" value="NOT_ANNOTATED_CDS"/>
    <property type="molecule type" value="Genomic_DNA"/>
</dbReference>
<dbReference type="Proteomes" id="UP000092461">
    <property type="component" value="Unassembled WGS sequence"/>
</dbReference>
<keyword evidence="3" id="KW-1185">Reference proteome</keyword>